<organism evidence="3 4">
    <name type="scientific">Nostoc edaphicum CCNP1411</name>
    <dbReference type="NCBI Taxonomy" id="1472755"/>
    <lineage>
        <taxon>Bacteria</taxon>
        <taxon>Bacillati</taxon>
        <taxon>Cyanobacteriota</taxon>
        <taxon>Cyanophyceae</taxon>
        <taxon>Nostocales</taxon>
        <taxon>Nostocaceae</taxon>
        <taxon>Nostoc</taxon>
    </lineage>
</organism>
<dbReference type="Gene3D" id="3.40.50.300">
    <property type="entry name" value="P-loop containing nucleotide triphosphate hydrolases"/>
    <property type="match status" value="1"/>
</dbReference>
<accession>A0A7D7QJS2</accession>
<feature type="domain" description="ORC1/DEAH AAA+ ATPase" evidence="2">
    <location>
        <begin position="53"/>
        <end position="214"/>
    </location>
</feature>
<evidence type="ECO:0000259" key="2">
    <source>
        <dbReference type="Pfam" id="PF13401"/>
    </source>
</evidence>
<dbReference type="Proteomes" id="UP000514713">
    <property type="component" value="Chromosome"/>
</dbReference>
<dbReference type="EMBL" id="CP054698">
    <property type="protein sequence ID" value="QMS92342.1"/>
    <property type="molecule type" value="Genomic_DNA"/>
</dbReference>
<feature type="region of interest" description="Disordered" evidence="1">
    <location>
        <begin position="323"/>
        <end position="370"/>
    </location>
</feature>
<keyword evidence="3" id="KW-0067">ATP-binding</keyword>
<dbReference type="GO" id="GO:0016887">
    <property type="term" value="F:ATP hydrolysis activity"/>
    <property type="evidence" value="ECO:0007669"/>
    <property type="project" value="InterPro"/>
</dbReference>
<dbReference type="KEGG" id="ned:HUN01_33900"/>
<feature type="compositionally biased region" description="Polar residues" evidence="1">
    <location>
        <begin position="338"/>
        <end position="357"/>
    </location>
</feature>
<sequence length="370" mass="41901">MVMLEQRFFDLELLKKPSLEKLAYFKGITVPHRNLKEVLNELKANILEPADTSIFFVFGVTGIGKSTLIKRLQKILLENLLEDLLSNPGQIGVARVEASSSSQGKFNHLDYYIQVLEALNEVLINYKVDYGISETESDGSKSLVPAVIKNTSTLRRAMEKVFINRKLRVFIVDEAQHLFATAGGHQLLNQMNWIKSIANFTKTIHILVGTYELLNCSTISGQIGRRSQDIHIARYHQLLQEDVIEYSTVIQTLQRHLPLLEEPQLETHCEYLLQYSIGCVGMLKSWLVRALRISLEENATTLTLKHLKKAEFSASRRKQILQEAEAGEKRLQDDESDSPTSLQKQQNTNPKSQSQGVGNRKSKRDLVGGN</sequence>
<keyword evidence="4" id="KW-1185">Reference proteome</keyword>
<gene>
    <name evidence="3" type="ORF">HUN01_33900</name>
</gene>
<dbReference type="Pfam" id="PF13401">
    <property type="entry name" value="AAA_22"/>
    <property type="match status" value="1"/>
</dbReference>
<evidence type="ECO:0000313" key="4">
    <source>
        <dbReference type="Proteomes" id="UP000514713"/>
    </source>
</evidence>
<keyword evidence="3" id="KW-0547">Nucleotide-binding</keyword>
<name>A0A7D7QJS2_9NOSO</name>
<proteinExistence type="predicted"/>
<protein>
    <submittedName>
        <fullName evidence="3">ATP-binding protein</fullName>
    </submittedName>
</protein>
<dbReference type="InterPro" id="IPR049945">
    <property type="entry name" value="AAA_22"/>
</dbReference>
<evidence type="ECO:0000313" key="3">
    <source>
        <dbReference type="EMBL" id="QMS92342.1"/>
    </source>
</evidence>
<dbReference type="AlphaFoldDB" id="A0A7D7QJS2"/>
<reference evidence="4" key="1">
    <citation type="submission" date="2020-06" db="EMBL/GenBank/DDBJ databases">
        <title>Nostoc edaphicum CCNP1411 genome.</title>
        <authorList>
            <person name="Fidor A."/>
            <person name="Grabski M."/>
            <person name="Gawor J."/>
            <person name="Gromadka R."/>
            <person name="Wegrzyn G."/>
            <person name="Mazur-Marzec H."/>
        </authorList>
    </citation>
    <scope>NUCLEOTIDE SEQUENCE [LARGE SCALE GENOMIC DNA]</scope>
    <source>
        <strain evidence="4">CCNP1411</strain>
    </source>
</reference>
<dbReference type="SUPFAM" id="SSF52540">
    <property type="entry name" value="P-loop containing nucleoside triphosphate hydrolases"/>
    <property type="match status" value="1"/>
</dbReference>
<evidence type="ECO:0000256" key="1">
    <source>
        <dbReference type="SAM" id="MobiDB-lite"/>
    </source>
</evidence>
<dbReference type="GO" id="GO:0005524">
    <property type="term" value="F:ATP binding"/>
    <property type="evidence" value="ECO:0007669"/>
    <property type="project" value="UniProtKB-KW"/>
</dbReference>
<dbReference type="InterPro" id="IPR027417">
    <property type="entry name" value="P-loop_NTPase"/>
</dbReference>